<dbReference type="AlphaFoldDB" id="A0AA39JYL7"/>
<proteinExistence type="predicted"/>
<dbReference type="Proteomes" id="UP001175211">
    <property type="component" value="Unassembled WGS sequence"/>
</dbReference>
<dbReference type="GeneID" id="85366788"/>
<dbReference type="SUPFAM" id="SSF56973">
    <property type="entry name" value="Aerolisin/ETX pore-forming domain"/>
    <property type="match status" value="1"/>
</dbReference>
<sequence length="349" mass="38732">MDILSALSENIKADQTSQVFLIGQLPSPVHIHTPAHNQTSMYIPPQGIYFRLVGHASQHVLFSRNSPEPEVWHYKGPEYEDQLFTLIHGTGSRAGLYAIKSKKTGKVLFSRTSQEPFVGHISGNGAYNDNWFNLEEGSGTYAKLFRLLCPATGVVIFSRTTLDPQVGNYTKANIYSDQYFSFAFEDMVVKSVEYDVALGKILNVTPHVLANQTLRNNSDHEQEMAFDFSENVTHTSTFEYTTGFTITVGTEFSAGIPFVSEGKISIEATQSNEWKFGTQNTLSKTYTAHFPVKAGPHQTVHAVSTVQQGTLEVPYTIHLVSKSAGVEVVTKGLWHGVSSWELHHDINVV</sequence>
<dbReference type="Pfam" id="PF03318">
    <property type="entry name" value="ETX_MTX2"/>
    <property type="match status" value="1"/>
</dbReference>
<dbReference type="InterPro" id="IPR053237">
    <property type="entry name" value="Natterin_C"/>
</dbReference>
<dbReference type="PANTHER" id="PTHR39244">
    <property type="entry name" value="NATTERIN-4"/>
    <property type="match status" value="1"/>
</dbReference>
<accession>A0AA39JYL7</accession>
<dbReference type="CDD" id="cd20215">
    <property type="entry name" value="PFM_LSL-like"/>
    <property type="match status" value="1"/>
</dbReference>
<evidence type="ECO:0000313" key="2">
    <source>
        <dbReference type="Proteomes" id="UP001175211"/>
    </source>
</evidence>
<keyword evidence="2" id="KW-1185">Reference proteome</keyword>
<evidence type="ECO:0008006" key="3">
    <source>
        <dbReference type="Google" id="ProtNLM"/>
    </source>
</evidence>
<dbReference type="Gene3D" id="2.80.10.50">
    <property type="match status" value="1"/>
</dbReference>
<organism evidence="1 2">
    <name type="scientific">Armillaria tabescens</name>
    <name type="common">Ringless honey mushroom</name>
    <name type="synonym">Agaricus tabescens</name>
    <dbReference type="NCBI Taxonomy" id="1929756"/>
    <lineage>
        <taxon>Eukaryota</taxon>
        <taxon>Fungi</taxon>
        <taxon>Dikarya</taxon>
        <taxon>Basidiomycota</taxon>
        <taxon>Agaricomycotina</taxon>
        <taxon>Agaricomycetes</taxon>
        <taxon>Agaricomycetidae</taxon>
        <taxon>Agaricales</taxon>
        <taxon>Marasmiineae</taxon>
        <taxon>Physalacriaceae</taxon>
        <taxon>Desarmillaria</taxon>
    </lineage>
</organism>
<dbReference type="RefSeq" id="XP_060327566.1">
    <property type="nucleotide sequence ID" value="XM_060483240.1"/>
</dbReference>
<reference evidence="1" key="1">
    <citation type="submission" date="2023-06" db="EMBL/GenBank/DDBJ databases">
        <authorList>
            <consortium name="Lawrence Berkeley National Laboratory"/>
            <person name="Ahrendt S."/>
            <person name="Sahu N."/>
            <person name="Indic B."/>
            <person name="Wong-Bajracharya J."/>
            <person name="Merenyi Z."/>
            <person name="Ke H.-M."/>
            <person name="Monk M."/>
            <person name="Kocsube S."/>
            <person name="Drula E."/>
            <person name="Lipzen A."/>
            <person name="Balint B."/>
            <person name="Henrissat B."/>
            <person name="Andreopoulos B."/>
            <person name="Martin F.M."/>
            <person name="Harder C.B."/>
            <person name="Rigling D."/>
            <person name="Ford K.L."/>
            <person name="Foster G.D."/>
            <person name="Pangilinan J."/>
            <person name="Papanicolaou A."/>
            <person name="Barry K."/>
            <person name="LaButti K."/>
            <person name="Viragh M."/>
            <person name="Koriabine M."/>
            <person name="Yan M."/>
            <person name="Riley R."/>
            <person name="Champramary S."/>
            <person name="Plett K.L."/>
            <person name="Tsai I.J."/>
            <person name="Slot J."/>
            <person name="Sipos G."/>
            <person name="Plett J."/>
            <person name="Nagy L.G."/>
            <person name="Grigoriev I.V."/>
        </authorList>
    </citation>
    <scope>NUCLEOTIDE SEQUENCE</scope>
    <source>
        <strain evidence="1">CCBAS 213</strain>
    </source>
</reference>
<dbReference type="PANTHER" id="PTHR39244:SF5">
    <property type="entry name" value="NATTERIN-3-LIKE"/>
    <property type="match status" value="1"/>
</dbReference>
<evidence type="ECO:0000313" key="1">
    <source>
        <dbReference type="EMBL" id="KAK0451229.1"/>
    </source>
</evidence>
<name>A0AA39JYL7_ARMTA</name>
<dbReference type="CDD" id="cd23424">
    <property type="entry name" value="beta-trefoil_Ricin_BEL-like"/>
    <property type="match status" value="1"/>
</dbReference>
<comment type="caution">
    <text evidence="1">The sequence shown here is derived from an EMBL/GenBank/DDBJ whole genome shotgun (WGS) entry which is preliminary data.</text>
</comment>
<dbReference type="EMBL" id="JAUEPS010000034">
    <property type="protein sequence ID" value="KAK0451229.1"/>
    <property type="molecule type" value="Genomic_DNA"/>
</dbReference>
<gene>
    <name evidence="1" type="ORF">EV420DRAFT_728457</name>
</gene>
<protein>
    <recommendedName>
        <fullName evidence="3">Hemolytic lectin LSLb</fullName>
    </recommendedName>
</protein>
<dbReference type="InterPro" id="IPR004991">
    <property type="entry name" value="Aerolysin-like"/>
</dbReference>
<dbReference type="Gene3D" id="2.170.15.10">
    <property type="entry name" value="Proaerolysin, chain A, domain 3"/>
    <property type="match status" value="1"/>
</dbReference>